<feature type="non-terminal residue" evidence="2">
    <location>
        <position position="1"/>
    </location>
</feature>
<evidence type="ECO:0000313" key="2">
    <source>
        <dbReference type="EMBL" id="CAA9320584.1"/>
    </source>
</evidence>
<proteinExistence type="predicted"/>
<protein>
    <submittedName>
        <fullName evidence="2">Uncharacterized protein</fullName>
    </submittedName>
</protein>
<reference evidence="2" key="1">
    <citation type="submission" date="2020-02" db="EMBL/GenBank/DDBJ databases">
        <authorList>
            <person name="Meier V. D."/>
        </authorList>
    </citation>
    <scope>NUCLEOTIDE SEQUENCE</scope>
    <source>
        <strain evidence="2">AVDCRST_MAG11</strain>
    </source>
</reference>
<accession>A0A6J4L1G0</accession>
<name>A0A6J4L1G0_9BACT</name>
<dbReference type="EMBL" id="CADCTU010000466">
    <property type="protein sequence ID" value="CAA9320584.1"/>
    <property type="molecule type" value="Genomic_DNA"/>
</dbReference>
<evidence type="ECO:0000256" key="1">
    <source>
        <dbReference type="SAM" id="MobiDB-lite"/>
    </source>
</evidence>
<sequence>TGGAPQPAMLSPLGTPPAPGAPRAGRAAVAEDEAETAADAPPPMPKVVVPDVAVRADMNPTDARLSQSALSEVSTAGMSVAAAVATPTGEGASVVDAATRSQINAAMARFARALEARNIDGLREVYPGLTASERETWTGFFRSAESIRARFTAQDFEVVPNGIDVNAVGKLTFLKRDTRQQTENAVTFRVLLSSARGGGFVMRRIH</sequence>
<dbReference type="AlphaFoldDB" id="A0A6J4L1G0"/>
<feature type="region of interest" description="Disordered" evidence="1">
    <location>
        <begin position="1"/>
        <end position="45"/>
    </location>
</feature>
<organism evidence="2">
    <name type="scientific">uncultured Gemmatimonadaceae bacterium</name>
    <dbReference type="NCBI Taxonomy" id="246130"/>
    <lineage>
        <taxon>Bacteria</taxon>
        <taxon>Pseudomonadati</taxon>
        <taxon>Gemmatimonadota</taxon>
        <taxon>Gemmatimonadia</taxon>
        <taxon>Gemmatimonadales</taxon>
        <taxon>Gemmatimonadaceae</taxon>
        <taxon>environmental samples</taxon>
    </lineage>
</organism>
<gene>
    <name evidence="2" type="ORF">AVDCRST_MAG11-1971</name>
</gene>